<name>A0A3S5FE93_9PLAT</name>
<reference evidence="2" key="1">
    <citation type="submission" date="2018-11" db="EMBL/GenBank/DDBJ databases">
        <authorList>
            <consortium name="Pathogen Informatics"/>
        </authorList>
    </citation>
    <scope>NUCLEOTIDE SEQUENCE</scope>
</reference>
<protein>
    <submittedName>
        <fullName evidence="2">Uncharacterized protein</fullName>
    </submittedName>
</protein>
<comment type="caution">
    <text evidence="2">The sequence shown here is derived from an EMBL/GenBank/DDBJ whole genome shotgun (WGS) entry which is preliminary data.</text>
</comment>
<evidence type="ECO:0000256" key="1">
    <source>
        <dbReference type="SAM" id="Phobius"/>
    </source>
</evidence>
<organism evidence="2 3">
    <name type="scientific">Protopolystoma xenopodis</name>
    <dbReference type="NCBI Taxonomy" id="117903"/>
    <lineage>
        <taxon>Eukaryota</taxon>
        <taxon>Metazoa</taxon>
        <taxon>Spiralia</taxon>
        <taxon>Lophotrochozoa</taxon>
        <taxon>Platyhelminthes</taxon>
        <taxon>Monogenea</taxon>
        <taxon>Polyopisthocotylea</taxon>
        <taxon>Polystomatidea</taxon>
        <taxon>Polystomatidae</taxon>
        <taxon>Protopolystoma</taxon>
    </lineage>
</organism>
<dbReference type="Proteomes" id="UP000784294">
    <property type="component" value="Unassembled WGS sequence"/>
</dbReference>
<keyword evidence="1" id="KW-1133">Transmembrane helix</keyword>
<gene>
    <name evidence="2" type="ORF">PXEA_LOCUS17313</name>
</gene>
<feature type="transmembrane region" description="Helical" evidence="1">
    <location>
        <begin position="34"/>
        <end position="55"/>
    </location>
</feature>
<dbReference type="AlphaFoldDB" id="A0A3S5FE93"/>
<evidence type="ECO:0000313" key="2">
    <source>
        <dbReference type="EMBL" id="VEL23873.1"/>
    </source>
</evidence>
<keyword evidence="1" id="KW-0812">Transmembrane</keyword>
<accession>A0A3S5FE93</accession>
<keyword evidence="3" id="KW-1185">Reference proteome</keyword>
<keyword evidence="1" id="KW-0472">Membrane</keyword>
<proteinExistence type="predicted"/>
<feature type="transmembrane region" description="Helical" evidence="1">
    <location>
        <begin position="61"/>
        <end position="81"/>
    </location>
</feature>
<evidence type="ECO:0000313" key="3">
    <source>
        <dbReference type="Proteomes" id="UP000784294"/>
    </source>
</evidence>
<dbReference type="EMBL" id="CAAALY010064512">
    <property type="protein sequence ID" value="VEL23873.1"/>
    <property type="molecule type" value="Genomic_DNA"/>
</dbReference>
<sequence length="84" mass="9102">MAFCAFAPNDAILLPFRVLESSKRKSLSRLHQRTVSFVGLAGFASFSSLAIQTLLPTVLPMQIGSTLVPISIGAWVAFRLAPIR</sequence>